<dbReference type="GO" id="GO:0005524">
    <property type="term" value="F:ATP binding"/>
    <property type="evidence" value="ECO:0007669"/>
    <property type="project" value="InterPro"/>
</dbReference>
<dbReference type="AlphaFoldDB" id="A0A0G0P4A9"/>
<dbReference type="NCBIfam" id="NF001531">
    <property type="entry name" value="PRK00364.2-2"/>
    <property type="match status" value="1"/>
</dbReference>
<dbReference type="Proteomes" id="UP000034207">
    <property type="component" value="Unassembled WGS sequence"/>
</dbReference>
<dbReference type="GO" id="GO:0051082">
    <property type="term" value="F:unfolded protein binding"/>
    <property type="evidence" value="ECO:0007669"/>
    <property type="project" value="TreeGrafter"/>
</dbReference>
<proteinExistence type="inferred from homology"/>
<organism evidence="5 6">
    <name type="scientific">candidate division CPR2 bacterium GW2011_GWC2_39_10</name>
    <dbReference type="NCBI Taxonomy" id="1618345"/>
    <lineage>
        <taxon>Bacteria</taxon>
        <taxon>Bacteria division CPR2</taxon>
    </lineage>
</organism>
<dbReference type="PANTHER" id="PTHR10772">
    <property type="entry name" value="10 KDA HEAT SHOCK PROTEIN"/>
    <property type="match status" value="1"/>
</dbReference>
<dbReference type="SUPFAM" id="SSF50129">
    <property type="entry name" value="GroES-like"/>
    <property type="match status" value="1"/>
</dbReference>
<dbReference type="SMART" id="SM00883">
    <property type="entry name" value="Cpn10"/>
    <property type="match status" value="1"/>
</dbReference>
<accession>A0A0G0P4A9</accession>
<evidence type="ECO:0000256" key="3">
    <source>
        <dbReference type="HAMAP-Rule" id="MF_00580"/>
    </source>
</evidence>
<dbReference type="InterPro" id="IPR018369">
    <property type="entry name" value="Chaprnonin_Cpn10_CS"/>
</dbReference>
<dbReference type="InterPro" id="IPR020818">
    <property type="entry name" value="Chaperonin_GroES"/>
</dbReference>
<comment type="function">
    <text evidence="3 4">Together with the chaperonin GroEL, plays an essential role in assisting protein folding. The GroEL-GroES system forms a nano-cage that allows encapsulation of the non-native substrate proteins and provides a physical environment optimized to promote and accelerate protein folding. GroES binds to the apical surface of the GroEL ring, thereby capping the opening of the GroEL channel.</text>
</comment>
<evidence type="ECO:0000313" key="6">
    <source>
        <dbReference type="Proteomes" id="UP000034207"/>
    </source>
</evidence>
<evidence type="ECO:0000256" key="1">
    <source>
        <dbReference type="ARBA" id="ARBA00006975"/>
    </source>
</evidence>
<gene>
    <name evidence="3" type="primary">groES</name>
    <name evidence="3" type="synonym">groS</name>
    <name evidence="5" type="ORF">UT18_C0031G0004</name>
</gene>
<dbReference type="GO" id="GO:0046872">
    <property type="term" value="F:metal ion binding"/>
    <property type="evidence" value="ECO:0007669"/>
    <property type="project" value="TreeGrafter"/>
</dbReference>
<dbReference type="PROSITE" id="PS00681">
    <property type="entry name" value="CHAPERONINS_CPN10"/>
    <property type="match status" value="1"/>
</dbReference>
<keyword evidence="2 3" id="KW-0143">Chaperone</keyword>
<dbReference type="Gene3D" id="2.30.33.40">
    <property type="entry name" value="GroES chaperonin"/>
    <property type="match status" value="1"/>
</dbReference>
<dbReference type="GO" id="GO:0044183">
    <property type="term" value="F:protein folding chaperone"/>
    <property type="evidence" value="ECO:0007669"/>
    <property type="project" value="InterPro"/>
</dbReference>
<dbReference type="Pfam" id="PF00166">
    <property type="entry name" value="Cpn10"/>
    <property type="match status" value="1"/>
</dbReference>
<dbReference type="GO" id="GO:0005737">
    <property type="term" value="C:cytoplasm"/>
    <property type="evidence" value="ECO:0007669"/>
    <property type="project" value="UniProtKB-SubCell"/>
</dbReference>
<dbReference type="FunFam" id="2.30.33.40:FF:000001">
    <property type="entry name" value="10 kDa chaperonin"/>
    <property type="match status" value="1"/>
</dbReference>
<evidence type="ECO:0000256" key="4">
    <source>
        <dbReference type="RuleBase" id="RU000535"/>
    </source>
</evidence>
<reference evidence="5 6" key="1">
    <citation type="journal article" date="2015" name="Nature">
        <title>rRNA introns, odd ribosomes, and small enigmatic genomes across a large radiation of phyla.</title>
        <authorList>
            <person name="Brown C.T."/>
            <person name="Hug L.A."/>
            <person name="Thomas B.C."/>
            <person name="Sharon I."/>
            <person name="Castelle C.J."/>
            <person name="Singh A."/>
            <person name="Wilkins M.J."/>
            <person name="Williams K.H."/>
            <person name="Banfield J.F."/>
        </authorList>
    </citation>
    <scope>NUCLEOTIDE SEQUENCE [LARGE SCALE GENOMIC DNA]</scope>
</reference>
<keyword evidence="3" id="KW-0963">Cytoplasm</keyword>
<protein>
    <recommendedName>
        <fullName evidence="3">Co-chaperonin GroES</fullName>
    </recommendedName>
    <alternativeName>
        <fullName evidence="3">10 kDa chaperonin</fullName>
    </alternativeName>
    <alternativeName>
        <fullName evidence="3">Chaperonin-10</fullName>
        <shortName evidence="3">Cpn10</shortName>
    </alternativeName>
</protein>
<dbReference type="GO" id="GO:0051087">
    <property type="term" value="F:protein-folding chaperone binding"/>
    <property type="evidence" value="ECO:0007669"/>
    <property type="project" value="TreeGrafter"/>
</dbReference>
<comment type="similarity">
    <text evidence="1 3 4">Belongs to the GroES chaperonin family.</text>
</comment>
<dbReference type="CDD" id="cd00320">
    <property type="entry name" value="cpn10"/>
    <property type="match status" value="1"/>
</dbReference>
<sequence>MQLTPLADRLVLKRVEATQKTKSGIVLPDTAKEKPEEGQVVAAGKEVKEVKKGDRVLFSKYAPTEVKVEGVEYLIVKEEDVLAVIR</sequence>
<dbReference type="InterPro" id="IPR037124">
    <property type="entry name" value="Chaperonin_GroES_sf"/>
</dbReference>
<name>A0A0G0P4A9_UNCC2</name>
<dbReference type="STRING" id="1618345.UT18_C0031G0004"/>
<evidence type="ECO:0000256" key="2">
    <source>
        <dbReference type="ARBA" id="ARBA00023186"/>
    </source>
</evidence>
<comment type="caution">
    <text evidence="5">The sequence shown here is derived from an EMBL/GenBank/DDBJ whole genome shotgun (WGS) entry which is preliminary data.</text>
</comment>
<dbReference type="PATRIC" id="fig|1618345.3.peg.1197"/>
<dbReference type="EMBL" id="LBVV01000031">
    <property type="protein sequence ID" value="KKQ92974.1"/>
    <property type="molecule type" value="Genomic_DNA"/>
</dbReference>
<dbReference type="PANTHER" id="PTHR10772:SF58">
    <property type="entry name" value="CO-CHAPERONIN GROES"/>
    <property type="match status" value="1"/>
</dbReference>
<evidence type="ECO:0000313" key="5">
    <source>
        <dbReference type="EMBL" id="KKQ92974.1"/>
    </source>
</evidence>
<dbReference type="PRINTS" id="PR00297">
    <property type="entry name" value="CHAPERONIN10"/>
</dbReference>
<comment type="subcellular location">
    <subcellularLocation>
        <location evidence="3">Cytoplasm</location>
    </subcellularLocation>
</comment>
<dbReference type="HAMAP" id="MF_00580">
    <property type="entry name" value="CH10"/>
    <property type="match status" value="1"/>
</dbReference>
<dbReference type="InterPro" id="IPR011032">
    <property type="entry name" value="GroES-like_sf"/>
</dbReference>
<comment type="subunit">
    <text evidence="3">Heptamer of 7 subunits arranged in a ring. Interacts with the chaperonin GroEL.</text>
</comment>